<keyword evidence="3" id="KW-1185">Reference proteome</keyword>
<dbReference type="Proteomes" id="UP001432000">
    <property type="component" value="Chromosome"/>
</dbReference>
<reference evidence="2 3" key="1">
    <citation type="submission" date="2024-03" db="EMBL/GenBank/DDBJ databases">
        <title>Natural products discovery in diverse microorganisms through a two-stage MS feature dereplication strategy.</title>
        <authorList>
            <person name="Zhang R."/>
        </authorList>
    </citation>
    <scope>NUCLEOTIDE SEQUENCE [LARGE SCALE GENOMIC DNA]</scope>
    <source>
        <strain evidence="2 3">18930</strain>
    </source>
</reference>
<dbReference type="Gene3D" id="2.30.40.10">
    <property type="entry name" value="Urease, subunit C, domain 1"/>
    <property type="match status" value="1"/>
</dbReference>
<dbReference type="InterPro" id="IPR011059">
    <property type="entry name" value="Metal-dep_hydrolase_composite"/>
</dbReference>
<dbReference type="PANTHER" id="PTHR22642">
    <property type="entry name" value="IMIDAZOLONEPROPIONASE"/>
    <property type="match status" value="1"/>
</dbReference>
<dbReference type="EMBL" id="CP147846">
    <property type="protein sequence ID" value="WXG70674.1"/>
    <property type="molecule type" value="Genomic_DNA"/>
</dbReference>
<dbReference type="Gene3D" id="3.10.310.70">
    <property type="match status" value="1"/>
</dbReference>
<feature type="domain" description="Amidohydrolase 3" evidence="1">
    <location>
        <begin position="47"/>
        <end position="528"/>
    </location>
</feature>
<dbReference type="SUPFAM" id="SSF51338">
    <property type="entry name" value="Composite domain of metallo-dependent hydrolases"/>
    <property type="match status" value="1"/>
</dbReference>
<dbReference type="Pfam" id="PF07969">
    <property type="entry name" value="Amidohydro_3"/>
    <property type="match status" value="1"/>
</dbReference>
<gene>
    <name evidence="2" type="ORF">WDS16_09360</name>
</gene>
<dbReference type="InterPro" id="IPR013108">
    <property type="entry name" value="Amidohydro_3"/>
</dbReference>
<dbReference type="InterPro" id="IPR032466">
    <property type="entry name" value="Metal_Hydrolase"/>
</dbReference>
<dbReference type="Gene3D" id="3.20.20.140">
    <property type="entry name" value="Metal-dependent hydrolases"/>
    <property type="match status" value="1"/>
</dbReference>
<dbReference type="SUPFAM" id="SSF51556">
    <property type="entry name" value="Metallo-dependent hydrolases"/>
    <property type="match status" value="1"/>
</dbReference>
<dbReference type="RefSeq" id="WP_338892231.1">
    <property type="nucleotide sequence ID" value="NZ_CP147846.1"/>
</dbReference>
<protein>
    <submittedName>
        <fullName evidence="2">Amidohydrolase family protein</fullName>
    </submittedName>
</protein>
<name>A0ABZ2PNF0_9NOCA</name>
<evidence type="ECO:0000259" key="1">
    <source>
        <dbReference type="Pfam" id="PF07969"/>
    </source>
</evidence>
<proteinExistence type="predicted"/>
<accession>A0ABZ2PNF0</accession>
<sequence length="531" mass="55483">MRTQLLLGGRIYSSSAPDATAMAVTNGVVTWTGEDRTGRALHPGADEFDLAGAFVAPSFVDTHVHTTALGLALIGLDLRDCSSREECLARLRAYVQRSEDEVVWGHGWDESSWADGVALSTADLDEVAPGRQVYVSRIDAHSAACSTPLRRASELTESSIGFHPQRPLTTDAHHAVRSTARSLLTVAARSRARQAALDHAASRGICAVHECGGPDIAGRTDFAELMSTDHGVEVRGYWGEAVASASDAHALLADTGAHALGGDLFVDGSIGSHTAWLTEPYADHAGTGVSFHSADAIQAHLVACTEAGIQSGFHAIGDAAVGAVVEGVRRAASVLGGPAVASRGHRIEHMEMVLPRQAEALASWGVIGSVQPMFDDLWGGESSLYATRLGAARALTLNPFALLASAGVSLAFGSDAPATSIDPWAMLRAAVNHRTQGSAISPRAAFSAATRGAWRAGGIRDGMAGTLAPGAPASYAIWDVDELVVRAPADTVARWSTDPRAGVPPLPALDTDSRSPRCLRVVHRGRVIHEG</sequence>
<evidence type="ECO:0000313" key="2">
    <source>
        <dbReference type="EMBL" id="WXG70674.1"/>
    </source>
</evidence>
<organism evidence="2 3">
    <name type="scientific">Rhodococcus sovatensis</name>
    <dbReference type="NCBI Taxonomy" id="1805840"/>
    <lineage>
        <taxon>Bacteria</taxon>
        <taxon>Bacillati</taxon>
        <taxon>Actinomycetota</taxon>
        <taxon>Actinomycetes</taxon>
        <taxon>Mycobacteriales</taxon>
        <taxon>Nocardiaceae</taxon>
        <taxon>Rhodococcus</taxon>
    </lineage>
</organism>
<evidence type="ECO:0000313" key="3">
    <source>
        <dbReference type="Proteomes" id="UP001432000"/>
    </source>
</evidence>
<dbReference type="PANTHER" id="PTHR22642:SF2">
    <property type="entry name" value="PROTEIN LONG AFTER FAR-RED 3"/>
    <property type="match status" value="1"/>
</dbReference>